<name>A0A3G5A2S9_9VIRU</name>
<dbReference type="EMBL" id="MK072281">
    <property type="protein sequence ID" value="AYV81537.1"/>
    <property type="molecule type" value="Genomic_DNA"/>
</dbReference>
<evidence type="ECO:0000313" key="1">
    <source>
        <dbReference type="EMBL" id="AYV81537.1"/>
    </source>
</evidence>
<organism evidence="1">
    <name type="scientific">Harvfovirus sp</name>
    <dbReference type="NCBI Taxonomy" id="2487768"/>
    <lineage>
        <taxon>Viruses</taxon>
        <taxon>Varidnaviria</taxon>
        <taxon>Bamfordvirae</taxon>
        <taxon>Nucleocytoviricota</taxon>
        <taxon>Megaviricetes</taxon>
        <taxon>Imitervirales</taxon>
        <taxon>Mimiviridae</taxon>
        <taxon>Klosneuvirinae</taxon>
    </lineage>
</organism>
<sequence>AAKLNNPYGFYYMAMMYSEGQDRDKVRGLEHYINAWKLFSDVSWKNLCLGKIKLICFLMRDCEMEKYLIKYHS</sequence>
<protein>
    <submittedName>
        <fullName evidence="1">Uncharacterized protein</fullName>
    </submittedName>
</protein>
<reference evidence="1" key="1">
    <citation type="submission" date="2018-10" db="EMBL/GenBank/DDBJ databases">
        <title>Hidden diversity of soil giant viruses.</title>
        <authorList>
            <person name="Schulz F."/>
            <person name="Alteio L."/>
            <person name="Goudeau D."/>
            <person name="Ryan E.M."/>
            <person name="Malmstrom R.R."/>
            <person name="Blanchard J."/>
            <person name="Woyke T."/>
        </authorList>
    </citation>
    <scope>NUCLEOTIDE SEQUENCE</scope>
    <source>
        <strain evidence="1">HAV1</strain>
    </source>
</reference>
<feature type="non-terminal residue" evidence="1">
    <location>
        <position position="1"/>
    </location>
</feature>
<gene>
    <name evidence="1" type="ORF">Harvfovirus39_16</name>
</gene>
<accession>A0A3G5A2S9</accession>
<proteinExistence type="predicted"/>